<sequence length="411" mass="46325">MTITVQRRWANVSLLIALLVFALALAFRHLPLSGYLKTMALAALAGGIADWYAITAVFRHPLGIKWLPHTAIISANRERIIAAIASLVEQELLSVRYLEDILSRVELVPMLLAWLRSPPSPHSQGLLRELLAPLRDSLDAARVGEGLKRFLEPALEEFNAADALVGGIRWLIQSGRDRALFEFLARQLHEVLDTVEFTEEMEARLKELIERYTKTATQKFVLGLLESLGTVDYRELSRTVRESLKQWLASPQALEQFELLLVRVMMTLRDDGRVRERVRAAQTAFVGAIPWESLGQRALAALEAQGPLDALTDAWGELTGVWAAAVEADPNRRQSIEMLLKHTLIDALRRYHPVIGQLVRDNLERMNEQEWIDKLEWYVGRDLQWIRINGAVVGGLVGLLLAVLVRLAFGF</sequence>
<evidence type="ECO:0000313" key="3">
    <source>
        <dbReference type="Proteomes" id="UP000503399"/>
    </source>
</evidence>
<dbReference type="KEGG" id="hfv:R50_1288"/>
<accession>A0A6F8ZFT3</accession>
<feature type="transmembrane region" description="Helical" evidence="1">
    <location>
        <begin position="38"/>
        <end position="58"/>
    </location>
</feature>
<keyword evidence="1" id="KW-0472">Membrane</keyword>
<keyword evidence="3" id="KW-1185">Reference proteome</keyword>
<keyword evidence="1" id="KW-1133">Transmembrane helix</keyword>
<protein>
    <recommendedName>
        <fullName evidence="4">DUF445 domain-containing protein</fullName>
    </recommendedName>
</protein>
<dbReference type="Proteomes" id="UP000503399">
    <property type="component" value="Chromosome"/>
</dbReference>
<dbReference type="GO" id="GO:0005886">
    <property type="term" value="C:plasma membrane"/>
    <property type="evidence" value="ECO:0007669"/>
    <property type="project" value="TreeGrafter"/>
</dbReference>
<dbReference type="PANTHER" id="PTHR38442">
    <property type="entry name" value="INNER MEMBRANE PROTEIN-RELATED"/>
    <property type="match status" value="1"/>
</dbReference>
<organism evidence="2 3">
    <name type="scientific">Candidatus Hydrogenisulfobacillus filiaventi</name>
    <dbReference type="NCBI Taxonomy" id="2707344"/>
    <lineage>
        <taxon>Bacteria</taxon>
        <taxon>Bacillati</taxon>
        <taxon>Bacillota</taxon>
        <taxon>Clostridia</taxon>
        <taxon>Eubacteriales</taxon>
        <taxon>Clostridiales Family XVII. Incertae Sedis</taxon>
        <taxon>Candidatus Hydrogenisulfobacillus</taxon>
    </lineage>
</organism>
<dbReference type="AlphaFoldDB" id="A0A6F8ZFT3"/>
<feature type="transmembrane region" description="Helical" evidence="1">
    <location>
        <begin position="388"/>
        <end position="409"/>
    </location>
</feature>
<dbReference type="PANTHER" id="PTHR38442:SF1">
    <property type="entry name" value="INNER MEMBRANE PROTEIN"/>
    <property type="match status" value="1"/>
</dbReference>
<dbReference type="EMBL" id="LR778114">
    <property type="protein sequence ID" value="CAB1128794.1"/>
    <property type="molecule type" value="Genomic_DNA"/>
</dbReference>
<reference evidence="2 3" key="1">
    <citation type="submission" date="2020-02" db="EMBL/GenBank/DDBJ databases">
        <authorList>
            <person name="Hogendoorn C."/>
        </authorList>
    </citation>
    <scope>NUCLEOTIDE SEQUENCE [LARGE SCALE GENOMIC DNA]</scope>
    <source>
        <strain evidence="2">R501</strain>
    </source>
</reference>
<dbReference type="Pfam" id="PF04286">
    <property type="entry name" value="DUF445"/>
    <property type="match status" value="1"/>
</dbReference>
<evidence type="ECO:0000313" key="2">
    <source>
        <dbReference type="EMBL" id="CAB1128794.1"/>
    </source>
</evidence>
<gene>
    <name evidence="2" type="ORF">R50_1288</name>
</gene>
<evidence type="ECO:0000256" key="1">
    <source>
        <dbReference type="SAM" id="Phobius"/>
    </source>
</evidence>
<name>A0A6F8ZFT3_9FIRM</name>
<proteinExistence type="predicted"/>
<keyword evidence="1" id="KW-0812">Transmembrane</keyword>
<dbReference type="InterPro" id="IPR007383">
    <property type="entry name" value="DUF445"/>
</dbReference>
<evidence type="ECO:0008006" key="4">
    <source>
        <dbReference type="Google" id="ProtNLM"/>
    </source>
</evidence>